<dbReference type="EMBL" id="RJUK01000001">
    <property type="protein sequence ID" value="ROQ20044.1"/>
    <property type="molecule type" value="Genomic_DNA"/>
</dbReference>
<dbReference type="AlphaFoldDB" id="A0A3N1NJQ2"/>
<comment type="caution">
    <text evidence="5">The sequence shown here is derived from an EMBL/GenBank/DDBJ whole genome shotgun (WGS) entry which is preliminary data.</text>
</comment>
<keyword evidence="6" id="KW-1185">Reference proteome</keyword>
<dbReference type="Proteomes" id="UP000273643">
    <property type="component" value="Unassembled WGS sequence"/>
</dbReference>
<evidence type="ECO:0000259" key="4">
    <source>
        <dbReference type="Pfam" id="PF00535"/>
    </source>
</evidence>
<dbReference type="Pfam" id="PF00535">
    <property type="entry name" value="Glycos_transf_2"/>
    <property type="match status" value="1"/>
</dbReference>
<organism evidence="5 6">
    <name type="scientific">Marinimicrobium koreense</name>
    <dbReference type="NCBI Taxonomy" id="306545"/>
    <lineage>
        <taxon>Bacteria</taxon>
        <taxon>Pseudomonadati</taxon>
        <taxon>Pseudomonadota</taxon>
        <taxon>Gammaproteobacteria</taxon>
        <taxon>Cellvibrionales</taxon>
        <taxon>Cellvibrionaceae</taxon>
        <taxon>Marinimicrobium</taxon>
    </lineage>
</organism>
<sequence>MRSVVVIIPVYNGFDCVKRLANCEGLREVEHEVLFIDDASTDSEISTLLNEVCSSNHNFHMLSNNRNLGFVGTVNRGMSLCNDSDVILLNSDTVVPVGWVDSLVKIRKAESRVATISPLSNAAGFYSVPVPGENNAMPEGFTVEECSKALKNCSGFDYEESLTTCGFCQYITREAIDVVGYFDESIFHKGYGEETDFCLRAIDAGFKNYICLSEYVYHEREVSFGASKLSLKKQNSAFLKAMHPSFIDQLKAYEKGSRVSSVAERFNQFIKS</sequence>
<dbReference type="InterPro" id="IPR001173">
    <property type="entry name" value="Glyco_trans_2-like"/>
</dbReference>
<dbReference type="PANTHER" id="PTHR43179">
    <property type="entry name" value="RHAMNOSYLTRANSFERASE WBBL"/>
    <property type="match status" value="1"/>
</dbReference>
<accession>A0A3N1NJQ2</accession>
<gene>
    <name evidence="5" type="ORF">EDC38_0637</name>
</gene>
<dbReference type="PANTHER" id="PTHR43179:SF12">
    <property type="entry name" value="GALACTOFURANOSYLTRANSFERASE GLFT2"/>
    <property type="match status" value="1"/>
</dbReference>
<evidence type="ECO:0000313" key="6">
    <source>
        <dbReference type="Proteomes" id="UP000273643"/>
    </source>
</evidence>
<evidence type="ECO:0000313" key="5">
    <source>
        <dbReference type="EMBL" id="ROQ20044.1"/>
    </source>
</evidence>
<proteinExistence type="inferred from homology"/>
<comment type="similarity">
    <text evidence="1">Belongs to the glycosyltransferase 2 family.</text>
</comment>
<evidence type="ECO:0000256" key="2">
    <source>
        <dbReference type="ARBA" id="ARBA00022676"/>
    </source>
</evidence>
<dbReference type="SUPFAM" id="SSF53448">
    <property type="entry name" value="Nucleotide-diphospho-sugar transferases"/>
    <property type="match status" value="1"/>
</dbReference>
<dbReference type="Gene3D" id="3.90.550.10">
    <property type="entry name" value="Spore Coat Polysaccharide Biosynthesis Protein SpsA, Chain A"/>
    <property type="match status" value="1"/>
</dbReference>
<name>A0A3N1NJQ2_9GAMM</name>
<dbReference type="GO" id="GO:0016757">
    <property type="term" value="F:glycosyltransferase activity"/>
    <property type="evidence" value="ECO:0007669"/>
    <property type="project" value="UniProtKB-KW"/>
</dbReference>
<protein>
    <submittedName>
        <fullName evidence="5">GT2 family glycosyltransferase</fullName>
    </submittedName>
</protein>
<evidence type="ECO:0000256" key="3">
    <source>
        <dbReference type="ARBA" id="ARBA00022679"/>
    </source>
</evidence>
<keyword evidence="2" id="KW-0328">Glycosyltransferase</keyword>
<dbReference type="InterPro" id="IPR029044">
    <property type="entry name" value="Nucleotide-diphossugar_trans"/>
</dbReference>
<reference evidence="5 6" key="1">
    <citation type="submission" date="2018-11" db="EMBL/GenBank/DDBJ databases">
        <title>Genomic Encyclopedia of Type Strains, Phase IV (KMG-IV): sequencing the most valuable type-strain genomes for metagenomic binning, comparative biology and taxonomic classification.</title>
        <authorList>
            <person name="Goeker M."/>
        </authorList>
    </citation>
    <scope>NUCLEOTIDE SEQUENCE [LARGE SCALE GENOMIC DNA]</scope>
    <source>
        <strain evidence="5 6">DSM 16974</strain>
    </source>
</reference>
<keyword evidence="3 5" id="KW-0808">Transferase</keyword>
<feature type="domain" description="Glycosyltransferase 2-like" evidence="4">
    <location>
        <begin position="6"/>
        <end position="114"/>
    </location>
</feature>
<evidence type="ECO:0000256" key="1">
    <source>
        <dbReference type="ARBA" id="ARBA00006739"/>
    </source>
</evidence>
<dbReference type="OrthoDB" id="9807209at2"/>